<evidence type="ECO:0000313" key="7">
    <source>
        <dbReference type="EMBL" id="MEC5385932.1"/>
    </source>
</evidence>
<dbReference type="RefSeq" id="WP_327598876.1">
    <property type="nucleotide sequence ID" value="NZ_JAYXHS010000001.1"/>
</dbReference>
<name>A0ABU6K2P0_9RHOO</name>
<evidence type="ECO:0000256" key="4">
    <source>
        <dbReference type="ARBA" id="ARBA00023136"/>
    </source>
</evidence>
<feature type="signal peptide" evidence="5">
    <location>
        <begin position="1"/>
        <end position="32"/>
    </location>
</feature>
<sequence length="279" mass="31008">MTLPAYNALRRRLLQAGGSVALLGLLPSASNAAPSPASGISMLEAINQAGRQRMLSQRMAKLYAQIIREVRQPEALKLIGESMMLFEKQLGNLRSFAQQKNATEIITTYEQLGARWLEYKKVIGAPPTGEGLRQVAVLNEQVLASAHAGTQQLEKLHGGSLGKLVNMSGRQRMLSQRISKFYFFRRDGIATPEIIKGLDTARDEFMASMNTLKQAPENNNDINSWIGLAESQWVFFDQAVRSDPNAKQELIYHDNNVAVTSENILQVMDKLTNLYSQLS</sequence>
<gene>
    <name evidence="7" type="ORF">VVD49_09365</name>
</gene>
<evidence type="ECO:0000256" key="5">
    <source>
        <dbReference type="SAM" id="SignalP"/>
    </source>
</evidence>
<reference evidence="7 8" key="1">
    <citation type="submission" date="2024-01" db="EMBL/GenBank/DDBJ databases">
        <title>Uliginosibacterium soil sp. nov.</title>
        <authorList>
            <person name="Lv Y."/>
        </authorList>
    </citation>
    <scope>NUCLEOTIDE SEQUENCE [LARGE SCALE GENOMIC DNA]</scope>
    <source>
        <strain evidence="7 8">H3</strain>
    </source>
</reference>
<dbReference type="EMBL" id="JAYXHS010000001">
    <property type="protein sequence ID" value="MEC5385932.1"/>
    <property type="molecule type" value="Genomic_DNA"/>
</dbReference>
<dbReference type="Proteomes" id="UP001331561">
    <property type="component" value="Unassembled WGS sequence"/>
</dbReference>
<keyword evidence="2" id="KW-0812">Transmembrane</keyword>
<evidence type="ECO:0000256" key="2">
    <source>
        <dbReference type="ARBA" id="ARBA00022692"/>
    </source>
</evidence>
<organism evidence="7 8">
    <name type="scientific">Uliginosibacterium silvisoli</name>
    <dbReference type="NCBI Taxonomy" id="3114758"/>
    <lineage>
        <taxon>Bacteria</taxon>
        <taxon>Pseudomonadati</taxon>
        <taxon>Pseudomonadota</taxon>
        <taxon>Betaproteobacteria</taxon>
        <taxon>Rhodocyclales</taxon>
        <taxon>Zoogloeaceae</taxon>
        <taxon>Uliginosibacterium</taxon>
    </lineage>
</organism>
<protein>
    <submittedName>
        <fullName evidence="7">Type IV pili methyl-accepting chemotaxis transducer N-terminal domain-containing protein</fullName>
    </submittedName>
</protein>
<keyword evidence="8" id="KW-1185">Reference proteome</keyword>
<evidence type="ECO:0000313" key="8">
    <source>
        <dbReference type="Proteomes" id="UP001331561"/>
    </source>
</evidence>
<evidence type="ECO:0000256" key="3">
    <source>
        <dbReference type="ARBA" id="ARBA00022989"/>
    </source>
</evidence>
<dbReference type="PROSITE" id="PS51318">
    <property type="entry name" value="TAT"/>
    <property type="match status" value="1"/>
</dbReference>
<feature type="chain" id="PRO_5045057857" evidence="5">
    <location>
        <begin position="33"/>
        <end position="279"/>
    </location>
</feature>
<keyword evidence="4" id="KW-0472">Membrane</keyword>
<feature type="domain" description="NarX-like N-terminal" evidence="6">
    <location>
        <begin position="44"/>
        <end position="123"/>
    </location>
</feature>
<accession>A0ABU6K2P0</accession>
<dbReference type="InterPro" id="IPR006311">
    <property type="entry name" value="TAT_signal"/>
</dbReference>
<keyword evidence="5" id="KW-0732">Signal</keyword>
<comment type="caution">
    <text evidence="7">The sequence shown here is derived from an EMBL/GenBank/DDBJ whole genome shotgun (WGS) entry which is preliminary data.</text>
</comment>
<dbReference type="InterPro" id="IPR029095">
    <property type="entry name" value="NarX-like_N"/>
</dbReference>
<dbReference type="Pfam" id="PF13675">
    <property type="entry name" value="PilJ"/>
    <property type="match status" value="1"/>
</dbReference>
<evidence type="ECO:0000256" key="1">
    <source>
        <dbReference type="ARBA" id="ARBA00004141"/>
    </source>
</evidence>
<evidence type="ECO:0000259" key="6">
    <source>
        <dbReference type="Pfam" id="PF13675"/>
    </source>
</evidence>
<comment type="subcellular location">
    <subcellularLocation>
        <location evidence="1">Membrane</location>
        <topology evidence="1">Multi-pass membrane protein</topology>
    </subcellularLocation>
</comment>
<proteinExistence type="predicted"/>
<keyword evidence="3" id="KW-1133">Transmembrane helix</keyword>